<feature type="transmembrane region" description="Helical" evidence="1">
    <location>
        <begin position="218"/>
        <end position="238"/>
    </location>
</feature>
<feature type="transmembrane region" description="Helical" evidence="1">
    <location>
        <begin position="106"/>
        <end position="126"/>
    </location>
</feature>
<dbReference type="Proteomes" id="UP000252118">
    <property type="component" value="Unassembled WGS sequence"/>
</dbReference>
<dbReference type="EMBL" id="QNRJ01000004">
    <property type="protein sequence ID" value="RBP05338.1"/>
    <property type="molecule type" value="Genomic_DNA"/>
</dbReference>
<evidence type="ECO:0000256" key="1">
    <source>
        <dbReference type="SAM" id="Phobius"/>
    </source>
</evidence>
<sequence>MKGVICSLFLMEGVGISYDGCKCPFCIRSGCFIIHLSLLFAPLSGIFILYNGNVYRGEIKENNNNLVRRRAILHTIFFLLGFTLIFVAIGFSTSFIGTFFLKYDDLIRQVGSLLIIFFGLVTIGGIKPSFLMKDMKVLSFRNRPAGYMGSSLIGVGFAAGWTPCTGPILAAVIALGVTNPSQALFYMLMYSLGFSIPFLVMVFFIGKLKWIKKYNLKFIKVGGYFMIIMGVFLLLDWMTKVTSFLSNRFFGGFTGF</sequence>
<gene>
    <name evidence="3" type="ORF">DET59_10455</name>
</gene>
<dbReference type="PANTHER" id="PTHR31272">
    <property type="entry name" value="CYTOCHROME C-TYPE BIOGENESIS PROTEIN HI_1454-RELATED"/>
    <property type="match status" value="1"/>
</dbReference>
<comment type="caution">
    <text evidence="3">The sequence shown here is derived from an EMBL/GenBank/DDBJ whole genome shotgun (WGS) entry which is preliminary data.</text>
</comment>
<accession>A0A366ESH2</accession>
<evidence type="ECO:0000313" key="3">
    <source>
        <dbReference type="EMBL" id="RBP05338.1"/>
    </source>
</evidence>
<dbReference type="InterPro" id="IPR051790">
    <property type="entry name" value="Cytochrome_c-biogenesis_DsbD"/>
</dbReference>
<dbReference type="Pfam" id="PF13386">
    <property type="entry name" value="DsbD_2"/>
    <property type="match status" value="1"/>
</dbReference>
<feature type="transmembrane region" description="Helical" evidence="1">
    <location>
        <begin position="183"/>
        <end position="206"/>
    </location>
</feature>
<dbReference type="PANTHER" id="PTHR31272:SF4">
    <property type="entry name" value="CYTOCHROME C-TYPE BIOGENESIS PROTEIN HI_1454-RELATED"/>
    <property type="match status" value="1"/>
</dbReference>
<feature type="domain" description="Urease accessory protein UreH-like transmembrane" evidence="2">
    <location>
        <begin position="68"/>
        <end position="231"/>
    </location>
</feature>
<evidence type="ECO:0000313" key="4">
    <source>
        <dbReference type="Proteomes" id="UP000252118"/>
    </source>
</evidence>
<dbReference type="AlphaFoldDB" id="A0A366ESH2"/>
<keyword evidence="1" id="KW-0472">Membrane</keyword>
<feature type="transmembrane region" description="Helical" evidence="1">
    <location>
        <begin position="147"/>
        <end position="177"/>
    </location>
</feature>
<reference evidence="3 4" key="1">
    <citation type="submission" date="2018-06" db="EMBL/GenBank/DDBJ databases">
        <title>Freshwater and sediment microbial communities from various areas in North America, analyzing microbe dynamics in response to fracking.</title>
        <authorList>
            <person name="Lamendella R."/>
        </authorList>
    </citation>
    <scope>NUCLEOTIDE SEQUENCE [LARGE SCALE GENOMIC DNA]</scope>
    <source>
        <strain evidence="3 4">97B</strain>
    </source>
</reference>
<protein>
    <submittedName>
        <fullName evidence="3">Cytochrome c-type biogenesis protein</fullName>
    </submittedName>
</protein>
<keyword evidence="1" id="KW-1133">Transmembrane helix</keyword>
<keyword evidence="1" id="KW-0812">Transmembrane</keyword>
<evidence type="ECO:0000259" key="2">
    <source>
        <dbReference type="Pfam" id="PF13386"/>
    </source>
</evidence>
<proteinExistence type="predicted"/>
<dbReference type="InterPro" id="IPR039447">
    <property type="entry name" value="UreH-like_TM_dom"/>
</dbReference>
<organism evidence="3 4">
    <name type="scientific">Rossellomorea aquimaris</name>
    <dbReference type="NCBI Taxonomy" id="189382"/>
    <lineage>
        <taxon>Bacteria</taxon>
        <taxon>Bacillati</taxon>
        <taxon>Bacillota</taxon>
        <taxon>Bacilli</taxon>
        <taxon>Bacillales</taxon>
        <taxon>Bacillaceae</taxon>
        <taxon>Rossellomorea</taxon>
    </lineage>
</organism>
<feature type="transmembrane region" description="Helical" evidence="1">
    <location>
        <begin position="27"/>
        <end position="50"/>
    </location>
</feature>
<name>A0A366ESH2_9BACI</name>
<feature type="transmembrane region" description="Helical" evidence="1">
    <location>
        <begin position="71"/>
        <end position="100"/>
    </location>
</feature>